<dbReference type="PRINTS" id="PR00111">
    <property type="entry name" value="ABHYDROLASE"/>
</dbReference>
<evidence type="ECO:0000313" key="4">
    <source>
        <dbReference type="Proteomes" id="UP000323257"/>
    </source>
</evidence>
<keyword evidence="4" id="KW-1185">Reference proteome</keyword>
<evidence type="ECO:0000256" key="1">
    <source>
        <dbReference type="ARBA" id="ARBA00022801"/>
    </source>
</evidence>
<reference evidence="3 4" key="1">
    <citation type="submission" date="2019-07" db="EMBL/GenBank/DDBJ databases">
        <title>Genomic Encyclopedia of Type Strains, Phase III (KMG-III): the genomes of soil and plant-associated and newly described type strains.</title>
        <authorList>
            <person name="Whitman W."/>
        </authorList>
    </citation>
    <scope>NUCLEOTIDE SEQUENCE [LARGE SCALE GENOMIC DNA]</scope>
    <source>
        <strain evidence="3 4">BL24</strain>
    </source>
</reference>
<gene>
    <name evidence="3" type="ORF">BCM02_112300</name>
</gene>
<dbReference type="PANTHER" id="PTHR43798:SF31">
    <property type="entry name" value="AB HYDROLASE SUPERFAMILY PROTEIN YCLE"/>
    <property type="match status" value="1"/>
</dbReference>
<dbReference type="InterPro" id="IPR000073">
    <property type="entry name" value="AB_hydrolase_1"/>
</dbReference>
<dbReference type="GO" id="GO:0016020">
    <property type="term" value="C:membrane"/>
    <property type="evidence" value="ECO:0007669"/>
    <property type="project" value="TreeGrafter"/>
</dbReference>
<dbReference type="RefSeq" id="WP_148932663.1">
    <property type="nucleotide sequence ID" value="NZ_VNHS01000012.1"/>
</dbReference>
<dbReference type="Proteomes" id="UP000323257">
    <property type="component" value="Unassembled WGS sequence"/>
</dbReference>
<dbReference type="OrthoDB" id="252464at2"/>
<dbReference type="InterPro" id="IPR029058">
    <property type="entry name" value="AB_hydrolase_fold"/>
</dbReference>
<dbReference type="PANTHER" id="PTHR43798">
    <property type="entry name" value="MONOACYLGLYCEROL LIPASE"/>
    <property type="match status" value="1"/>
</dbReference>
<comment type="caution">
    <text evidence="3">The sequence shown here is derived from an EMBL/GenBank/DDBJ whole genome shotgun (WGS) entry which is preliminary data.</text>
</comment>
<name>A0A5S5BTG4_9BACL</name>
<accession>A0A5S5BTG4</accession>
<proteinExistence type="predicted"/>
<protein>
    <submittedName>
        <fullName evidence="3">Pimeloyl-ACP methyl ester carboxylesterase</fullName>
    </submittedName>
</protein>
<feature type="domain" description="AB hydrolase-1" evidence="2">
    <location>
        <begin position="38"/>
        <end position="263"/>
    </location>
</feature>
<dbReference type="SUPFAM" id="SSF53474">
    <property type="entry name" value="alpha/beta-Hydrolases"/>
    <property type="match status" value="1"/>
</dbReference>
<dbReference type="Gene3D" id="3.40.50.1820">
    <property type="entry name" value="alpha/beta hydrolase"/>
    <property type="match status" value="1"/>
</dbReference>
<dbReference type="GO" id="GO:0016787">
    <property type="term" value="F:hydrolase activity"/>
    <property type="evidence" value="ECO:0007669"/>
    <property type="project" value="UniProtKB-KW"/>
</dbReference>
<dbReference type="InterPro" id="IPR050266">
    <property type="entry name" value="AB_hydrolase_sf"/>
</dbReference>
<organism evidence="3 4">
    <name type="scientific">Paenibacillus methanolicus</name>
    <dbReference type="NCBI Taxonomy" id="582686"/>
    <lineage>
        <taxon>Bacteria</taxon>
        <taxon>Bacillati</taxon>
        <taxon>Bacillota</taxon>
        <taxon>Bacilli</taxon>
        <taxon>Bacillales</taxon>
        <taxon>Paenibacillaceae</taxon>
        <taxon>Paenibacillus</taxon>
    </lineage>
</organism>
<evidence type="ECO:0000313" key="3">
    <source>
        <dbReference type="EMBL" id="TYP70319.1"/>
    </source>
</evidence>
<sequence length="281" mass="29962">MTAVTIANRQTQLANGLKLAYYDSGDNAGVLPQGTAAVLLHGFCGSSAYWEDVLPLIGGLGRVIIPDLRGHGLSSAAIEEVYAMEAFADDLAELLGVLSVERVCLFGHSLGGYVSLAFAEKHPEKLEAFGLIHSTSLPDSDQAKIGRDKAVNTIRTEGIETFVNGLIPKLFAPEHLNALENAVKRVHEIGYATSPEAAAATALGMKSRKDRRSVLENLEVPRLLVAGSEDGVIPAKNTFTSEGKNVSQVLLSGSGHMSMIESPAELGNRISAFVRHLYVKK</sequence>
<dbReference type="EMBL" id="VNHS01000012">
    <property type="protein sequence ID" value="TYP70319.1"/>
    <property type="molecule type" value="Genomic_DNA"/>
</dbReference>
<dbReference type="AlphaFoldDB" id="A0A5S5BTG4"/>
<evidence type="ECO:0000259" key="2">
    <source>
        <dbReference type="Pfam" id="PF00561"/>
    </source>
</evidence>
<dbReference type="Pfam" id="PF00561">
    <property type="entry name" value="Abhydrolase_1"/>
    <property type="match status" value="1"/>
</dbReference>
<keyword evidence="1" id="KW-0378">Hydrolase</keyword>